<name>A0ACB9TTV8_HOLOL</name>
<keyword evidence="1" id="KW-0689">Ribosomal protein</keyword>
<gene>
    <name evidence="1" type="ORF">MML48_1g04691</name>
</gene>
<proteinExistence type="predicted"/>
<sequence>MPYKYIGRTHSFKGKTLWEIVGNLKNFGVGRLVVRNTVVERYPEPSYYRILKVETLPQPKEESLDNLRKVKVLLEKTFRGVTNPKPVCIESASYKTDYRLIPKDEEQRYCQYKAPVTNEKIFPSTMELPPLMKEVLIREMKIKGEPVVEPVMDIVYNDKKRRIAKEGEKPTIEIKIGLGKPAALSLYKGIKLE</sequence>
<keyword evidence="1" id="KW-0687">Ribonucleoprotein</keyword>
<keyword evidence="2" id="KW-1185">Reference proteome</keyword>
<organism evidence="1 2">
    <name type="scientific">Holotrichia oblita</name>
    <name type="common">Chafer beetle</name>
    <dbReference type="NCBI Taxonomy" id="644536"/>
    <lineage>
        <taxon>Eukaryota</taxon>
        <taxon>Metazoa</taxon>
        <taxon>Ecdysozoa</taxon>
        <taxon>Arthropoda</taxon>
        <taxon>Hexapoda</taxon>
        <taxon>Insecta</taxon>
        <taxon>Pterygota</taxon>
        <taxon>Neoptera</taxon>
        <taxon>Endopterygota</taxon>
        <taxon>Coleoptera</taxon>
        <taxon>Polyphaga</taxon>
        <taxon>Scarabaeiformia</taxon>
        <taxon>Scarabaeidae</taxon>
        <taxon>Melolonthinae</taxon>
        <taxon>Holotrichia</taxon>
    </lineage>
</organism>
<evidence type="ECO:0000313" key="2">
    <source>
        <dbReference type="Proteomes" id="UP001056778"/>
    </source>
</evidence>
<evidence type="ECO:0000313" key="1">
    <source>
        <dbReference type="EMBL" id="KAI4470286.1"/>
    </source>
</evidence>
<dbReference type="EMBL" id="CM043015">
    <property type="protein sequence ID" value="KAI4470286.1"/>
    <property type="molecule type" value="Genomic_DNA"/>
</dbReference>
<accession>A0ACB9TTV8</accession>
<comment type="caution">
    <text evidence="1">The sequence shown here is derived from an EMBL/GenBank/DDBJ whole genome shotgun (WGS) entry which is preliminary data.</text>
</comment>
<reference evidence="1" key="1">
    <citation type="submission" date="2022-04" db="EMBL/GenBank/DDBJ databases">
        <title>Chromosome-scale genome assembly of Holotrichia oblita Faldermann.</title>
        <authorList>
            <person name="Rongchong L."/>
        </authorList>
    </citation>
    <scope>NUCLEOTIDE SEQUENCE</scope>
    <source>
        <strain evidence="1">81SQS9</strain>
    </source>
</reference>
<dbReference type="Proteomes" id="UP001056778">
    <property type="component" value="Chromosome 1"/>
</dbReference>
<protein>
    <submittedName>
        <fullName evidence="1">28s ribosomal protein s34 mitochondrial</fullName>
    </submittedName>
</protein>